<protein>
    <submittedName>
        <fullName evidence="1">Uncharacterized protein</fullName>
    </submittedName>
</protein>
<evidence type="ECO:0000313" key="2">
    <source>
        <dbReference type="Proteomes" id="UP001239111"/>
    </source>
</evidence>
<organism evidence="1 2">
    <name type="scientific">Eretmocerus hayati</name>
    <dbReference type="NCBI Taxonomy" id="131215"/>
    <lineage>
        <taxon>Eukaryota</taxon>
        <taxon>Metazoa</taxon>
        <taxon>Ecdysozoa</taxon>
        <taxon>Arthropoda</taxon>
        <taxon>Hexapoda</taxon>
        <taxon>Insecta</taxon>
        <taxon>Pterygota</taxon>
        <taxon>Neoptera</taxon>
        <taxon>Endopterygota</taxon>
        <taxon>Hymenoptera</taxon>
        <taxon>Apocrita</taxon>
        <taxon>Proctotrupomorpha</taxon>
        <taxon>Chalcidoidea</taxon>
        <taxon>Aphelinidae</taxon>
        <taxon>Aphelininae</taxon>
        <taxon>Eretmocerus</taxon>
    </lineage>
</organism>
<dbReference type="EMBL" id="CM056742">
    <property type="protein sequence ID" value="KAJ8676257.1"/>
    <property type="molecule type" value="Genomic_DNA"/>
</dbReference>
<comment type="caution">
    <text evidence="1">The sequence shown here is derived from an EMBL/GenBank/DDBJ whole genome shotgun (WGS) entry which is preliminary data.</text>
</comment>
<gene>
    <name evidence="1" type="ORF">QAD02_012043</name>
</gene>
<reference evidence="1" key="1">
    <citation type="submission" date="2023-04" db="EMBL/GenBank/DDBJ databases">
        <title>A chromosome-level genome assembly of the parasitoid wasp Eretmocerus hayati.</title>
        <authorList>
            <person name="Zhong Y."/>
            <person name="Liu S."/>
            <person name="Liu Y."/>
        </authorList>
    </citation>
    <scope>NUCLEOTIDE SEQUENCE</scope>
    <source>
        <strain evidence="1">ZJU_SS_LIU_2023</strain>
    </source>
</reference>
<feature type="non-terminal residue" evidence="1">
    <location>
        <position position="1"/>
    </location>
</feature>
<proteinExistence type="predicted"/>
<evidence type="ECO:0000313" key="1">
    <source>
        <dbReference type="EMBL" id="KAJ8676257.1"/>
    </source>
</evidence>
<sequence length="280" mass="31554">QNCFIEAKPLVGDLRVASYNEFPSIAFIHEKENDACRLGKHLCTGILISDRHVLTAAHCFKGKRKFTYHLSIFHGSNSLSSCEEYKVHSKINYYDDWAVKSGIPLQFRDNDVAVLSITEDIRGRFSTAFPTKKRPATLCQTTAHIVGWLPDGTRTNEMTLKQGTMKIESRNFCKESLSNVVGYGEDYDDNYLCAKADPFVLGENGDDGGPLLLKTKTSPFIEIVGIFKGEYDMSVPETEKVNVFISVYHYRDFIKTYARTVHMGTESDTLGFSHPAMSYL</sequence>
<keyword evidence="2" id="KW-1185">Reference proteome</keyword>
<dbReference type="Proteomes" id="UP001239111">
    <property type="component" value="Chromosome 2"/>
</dbReference>
<accession>A0ACC2P1C8</accession>
<name>A0ACC2P1C8_9HYME</name>